<dbReference type="Pfam" id="PF19576">
    <property type="entry name" value="Acyltransf_2"/>
    <property type="match status" value="1"/>
</dbReference>
<keyword evidence="3 12" id="KW-0808">Transferase</keyword>
<comment type="pathway">
    <text evidence="1">Lipid metabolism.</text>
</comment>
<dbReference type="SUPFAM" id="SSF55729">
    <property type="entry name" value="Acyl-CoA N-acyltransferases (Nat)"/>
    <property type="match status" value="1"/>
</dbReference>
<dbReference type="Proteomes" id="UP000287330">
    <property type="component" value="Unassembled WGS sequence"/>
</dbReference>
<evidence type="ECO:0000256" key="8">
    <source>
        <dbReference type="ARBA" id="ARBA00039866"/>
    </source>
</evidence>
<dbReference type="CDD" id="cd07986">
    <property type="entry name" value="LPLAT_ACT14924-like"/>
    <property type="match status" value="1"/>
</dbReference>
<evidence type="ECO:0000313" key="13">
    <source>
        <dbReference type="Proteomes" id="UP000287330"/>
    </source>
</evidence>
<dbReference type="GO" id="GO:0006629">
    <property type="term" value="P:lipid metabolic process"/>
    <property type="evidence" value="ECO:0007669"/>
    <property type="project" value="UniProtKB-KW"/>
</dbReference>
<evidence type="ECO:0000259" key="11">
    <source>
        <dbReference type="SMART" id="SM00563"/>
    </source>
</evidence>
<evidence type="ECO:0000256" key="2">
    <source>
        <dbReference type="ARBA" id="ARBA00022516"/>
    </source>
</evidence>
<evidence type="ECO:0000256" key="7">
    <source>
        <dbReference type="ARBA" id="ARBA00039058"/>
    </source>
</evidence>
<dbReference type="GO" id="GO:0043810">
    <property type="term" value="F:ornithine-acyl [acyl carrier protein] N-acyltransferase activity"/>
    <property type="evidence" value="ECO:0007669"/>
    <property type="project" value="UniProtKB-EC"/>
</dbReference>
<dbReference type="PANTHER" id="PTHR37323">
    <property type="entry name" value="GCN5-RELATED N-ACETYLTRANSFERASE"/>
    <property type="match status" value="1"/>
</dbReference>
<dbReference type="InterPro" id="IPR002123">
    <property type="entry name" value="Plipid/glycerol_acylTrfase"/>
</dbReference>
<evidence type="ECO:0000256" key="5">
    <source>
        <dbReference type="ARBA" id="ARBA00023315"/>
    </source>
</evidence>
<dbReference type="PANTHER" id="PTHR37323:SF1">
    <property type="entry name" value="L-ORNITHINE N(ALPHA)-ACYLTRANSFERASE"/>
    <property type="match status" value="1"/>
</dbReference>
<keyword evidence="5" id="KW-0012">Acyltransferase</keyword>
<comment type="caution">
    <text evidence="12">The sequence shown here is derived from an EMBL/GenBank/DDBJ whole genome shotgun (WGS) entry which is preliminary data.</text>
</comment>
<dbReference type="AlphaFoldDB" id="A0A432YAZ1"/>
<evidence type="ECO:0000256" key="10">
    <source>
        <dbReference type="ARBA" id="ARBA00047785"/>
    </source>
</evidence>
<name>A0A432YAZ1_9GAMM</name>
<dbReference type="SMART" id="SM00563">
    <property type="entry name" value="PlsC"/>
    <property type="match status" value="1"/>
</dbReference>
<feature type="domain" description="Phospholipid/glycerol acyltransferase" evidence="11">
    <location>
        <begin position="81"/>
        <end position="198"/>
    </location>
</feature>
<reference evidence="13" key="1">
    <citation type="journal article" date="2018" name="Front. Microbiol.">
        <title>Genome-Based Analysis Reveals the Taxonomy and Diversity of the Family Idiomarinaceae.</title>
        <authorList>
            <person name="Liu Y."/>
            <person name="Lai Q."/>
            <person name="Shao Z."/>
        </authorList>
    </citation>
    <scope>NUCLEOTIDE SEQUENCE [LARGE SCALE GENOMIC DNA]</scope>
    <source>
        <strain evidence="13">F23</strain>
    </source>
</reference>
<accession>A0A432YAZ1</accession>
<dbReference type="EMBL" id="PIPV01000001">
    <property type="protein sequence ID" value="RUO58149.1"/>
    <property type="molecule type" value="Genomic_DNA"/>
</dbReference>
<dbReference type="InterPro" id="IPR016181">
    <property type="entry name" value="Acyl_CoA_acyltransferase"/>
</dbReference>
<dbReference type="InterPro" id="IPR052351">
    <property type="entry name" value="Ornithine_N-alpha-AT"/>
</dbReference>
<dbReference type="EC" id="2.3.2.30" evidence="7"/>
<dbReference type="SUPFAM" id="SSF69593">
    <property type="entry name" value="Glycerol-3-phosphate (1)-acyltransferase"/>
    <property type="match status" value="1"/>
</dbReference>
<proteinExistence type="inferred from homology"/>
<organism evidence="12 13">
    <name type="scientific">Idiomarina fontislapidosi</name>
    <dbReference type="NCBI Taxonomy" id="263723"/>
    <lineage>
        <taxon>Bacteria</taxon>
        <taxon>Pseudomonadati</taxon>
        <taxon>Pseudomonadota</taxon>
        <taxon>Gammaproteobacteria</taxon>
        <taxon>Alteromonadales</taxon>
        <taxon>Idiomarinaceae</taxon>
        <taxon>Idiomarina</taxon>
    </lineage>
</organism>
<evidence type="ECO:0000256" key="3">
    <source>
        <dbReference type="ARBA" id="ARBA00022679"/>
    </source>
</evidence>
<keyword evidence="13" id="KW-1185">Reference proteome</keyword>
<evidence type="ECO:0000256" key="1">
    <source>
        <dbReference type="ARBA" id="ARBA00005189"/>
    </source>
</evidence>
<comment type="catalytic activity">
    <reaction evidence="10">
        <text>a (3R)-hydroxyacyl-[ACP] + L-ornithine = a lyso-ornithine lipid + holo-[ACP] + H(+)</text>
        <dbReference type="Rhea" id="RHEA:20633"/>
        <dbReference type="Rhea" id="RHEA-COMP:9685"/>
        <dbReference type="Rhea" id="RHEA-COMP:9945"/>
        <dbReference type="ChEBI" id="CHEBI:15378"/>
        <dbReference type="ChEBI" id="CHEBI:46911"/>
        <dbReference type="ChEBI" id="CHEBI:64479"/>
        <dbReference type="ChEBI" id="CHEBI:78827"/>
        <dbReference type="ChEBI" id="CHEBI:138482"/>
        <dbReference type="EC" id="2.3.2.30"/>
    </reaction>
    <physiologicalReaction direction="left-to-right" evidence="10">
        <dbReference type="Rhea" id="RHEA:20634"/>
    </physiologicalReaction>
</comment>
<evidence type="ECO:0000313" key="12">
    <source>
        <dbReference type="EMBL" id="RUO58149.1"/>
    </source>
</evidence>
<comment type="similarity">
    <text evidence="6">Belongs to the acetyltransferase family. OlsB subfamily.</text>
</comment>
<comment type="function">
    <text evidence="9">Catalyzes the first step in the biosynthesis of ornithine lipids, which are phosphorus-free membrane lipids. Catalyzes the 3-hydroxyacyl-acyl carrier protein-dependent acylation of ornithine to form lyso-ornithine lipid (LOL).</text>
</comment>
<evidence type="ECO:0000256" key="4">
    <source>
        <dbReference type="ARBA" id="ARBA00023098"/>
    </source>
</evidence>
<keyword evidence="2" id="KW-0444">Lipid biosynthesis</keyword>
<protein>
    <recommendedName>
        <fullName evidence="8">L-ornithine N(alpha)-acyltransferase</fullName>
        <ecNumber evidence="7">2.3.2.30</ecNumber>
    </recommendedName>
</protein>
<sequence>MLNVEQVVKERLPKLESKPWLYKPTTWLLKNLLHESDIKDFSQRYPNLQGIDFVEQVLDYFNFTYSYRSAELDNIPTTGRVVIIANHPIGSLDGLALLKMVSEVRSDVKIVANDLLMKLPPLQSMLLPVRVFNGRTSRDDVKAIHQHLHDEGVVIVFPSGEVSRLRPQGVRDTQWQAGFLKLAKATQSDILPIRLEAHNSALFYTASMVYKPLATLLLVKEMFRQQTKQVSCRIGQLIPHKTITQHQHLAMKQQIKLFKKHLYRVGTAKPAILPTLTPIARPEPRQALKQAIEACEHLGDTPCGKAIYCYRFDGSSPLLREIGRLREVAFRAVGEGTWQRRDLDDHDLYYMHLIVWDPEDLEIAGAYRLGECAKIIQKVGPKGLYSRHFYQFERGMDDIFAEGLELGRSFVQPRYWGKRSLEYLWMGIGALLNQHPEYRYLFGSVSISNALPEPAKQALVAFYRHYFPAQQRLAIANHAFRVTEHPGFELKGDSYDDDFKALKSYLGTLGASVPTLYKQYSDLCEAGGVQFLEFGVDPDFSDSIDGLVLVDISRLKARKRKRYLGEGA</sequence>
<dbReference type="RefSeq" id="WP_110572174.1">
    <property type="nucleotide sequence ID" value="NZ_PIPV01000001.1"/>
</dbReference>
<dbReference type="OrthoDB" id="1113830at2"/>
<evidence type="ECO:0000256" key="6">
    <source>
        <dbReference type="ARBA" id="ARBA00038095"/>
    </source>
</evidence>
<keyword evidence="4" id="KW-0443">Lipid metabolism</keyword>
<dbReference type="InterPro" id="IPR045746">
    <property type="entry name" value="ACT14924-like_Acyltransf_dom"/>
</dbReference>
<dbReference type="Pfam" id="PF13444">
    <property type="entry name" value="Acetyltransf_5"/>
    <property type="match status" value="1"/>
</dbReference>
<gene>
    <name evidence="12" type="ORF">CWE25_00680</name>
</gene>
<evidence type="ECO:0000256" key="9">
    <source>
        <dbReference type="ARBA" id="ARBA00045724"/>
    </source>
</evidence>